<reference evidence="1" key="1">
    <citation type="submission" date="2022-05" db="EMBL/GenBank/DDBJ databases">
        <title>Alysiella filiformis genome sequencing.</title>
        <authorList>
            <person name="Viehboeck T."/>
        </authorList>
    </citation>
    <scope>NUCLEOTIDE SEQUENCE</scope>
    <source>
        <strain evidence="1">DSM 2580</strain>
    </source>
</reference>
<dbReference type="EMBL" id="CP097501">
    <property type="protein sequence ID" value="URD68342.1"/>
    <property type="molecule type" value="Genomic_DNA"/>
</dbReference>
<dbReference type="RefSeq" id="WP_156932290.1">
    <property type="nucleotide sequence ID" value="NZ_CP097501.1"/>
</dbReference>
<dbReference type="AlphaFoldDB" id="A0AAE9HXT4"/>
<protein>
    <submittedName>
        <fullName evidence="1">Uncharacterized protein</fullName>
    </submittedName>
</protein>
<gene>
    <name evidence="1" type="ORF">LNQ82_04085</name>
</gene>
<evidence type="ECO:0000313" key="2">
    <source>
        <dbReference type="Proteomes" id="UP001056819"/>
    </source>
</evidence>
<dbReference type="Proteomes" id="UP001056819">
    <property type="component" value="Chromosome"/>
</dbReference>
<name>A0AAE9HXT4_9NEIS</name>
<proteinExistence type="predicted"/>
<accession>A0AAE9HXT4</accession>
<sequence>MDNNKRLYGTHGTCRTYADDIVRNQKFNLGHGRHGRGVYLWHSHSSDDWKFAQELAIQYAIHNSKRFKDVNDSSICWLKCILSVPDSRFYDLVCHEHYGLFLSFLDKMRNKLGDKEITKCKWTEIYSSFFTMIKKVRKEEYGIDEDIAVYYVLAEAPFIKKHENLYTTTNKTVGCYVVRDHKVFVKIERCN</sequence>
<evidence type="ECO:0000313" key="1">
    <source>
        <dbReference type="EMBL" id="URD68342.1"/>
    </source>
</evidence>
<organism evidence="1 2">
    <name type="scientific">Conchiformibius steedae DSM 2580</name>
    <dbReference type="NCBI Taxonomy" id="1121352"/>
    <lineage>
        <taxon>Bacteria</taxon>
        <taxon>Pseudomonadati</taxon>
        <taxon>Pseudomonadota</taxon>
        <taxon>Betaproteobacteria</taxon>
        <taxon>Neisseriales</taxon>
        <taxon>Neisseriaceae</taxon>
        <taxon>Conchiformibius</taxon>
    </lineage>
</organism>